<protein>
    <submittedName>
        <fullName evidence="2">Uncharacterized protein</fullName>
    </submittedName>
</protein>
<accession>A0A5D4XN01</accession>
<evidence type="ECO:0000313" key="3">
    <source>
        <dbReference type="Proteomes" id="UP000324973"/>
    </source>
</evidence>
<name>A0A5D4XN01_9GAMM</name>
<keyword evidence="1" id="KW-0812">Transmembrane</keyword>
<feature type="transmembrane region" description="Helical" evidence="1">
    <location>
        <begin position="34"/>
        <end position="52"/>
    </location>
</feature>
<dbReference type="AlphaFoldDB" id="A0A5D4XN01"/>
<dbReference type="RefSeq" id="WP_149101863.1">
    <property type="nucleotide sequence ID" value="NZ_VTFT01000001.1"/>
</dbReference>
<feature type="transmembrane region" description="Helical" evidence="1">
    <location>
        <begin position="6"/>
        <end position="27"/>
    </location>
</feature>
<organism evidence="2 3">
    <name type="scientific">Luteimonas viscosa</name>
    <dbReference type="NCBI Taxonomy" id="1132694"/>
    <lineage>
        <taxon>Bacteria</taxon>
        <taxon>Pseudomonadati</taxon>
        <taxon>Pseudomonadota</taxon>
        <taxon>Gammaproteobacteria</taxon>
        <taxon>Lysobacterales</taxon>
        <taxon>Lysobacteraceae</taxon>
        <taxon>Luteimonas</taxon>
    </lineage>
</organism>
<evidence type="ECO:0000256" key="1">
    <source>
        <dbReference type="SAM" id="Phobius"/>
    </source>
</evidence>
<feature type="transmembrane region" description="Helical" evidence="1">
    <location>
        <begin position="58"/>
        <end position="75"/>
    </location>
</feature>
<proteinExistence type="predicted"/>
<dbReference type="Proteomes" id="UP000324973">
    <property type="component" value="Unassembled WGS sequence"/>
</dbReference>
<keyword evidence="1" id="KW-1133">Transmembrane helix</keyword>
<reference evidence="2 3" key="1">
    <citation type="submission" date="2019-08" db="EMBL/GenBank/DDBJ databases">
        <title>Luteimonas viscosus sp. nov., isolated from soil of a sunflower field.</title>
        <authorList>
            <person name="Jianli Z."/>
            <person name="Ying Z."/>
        </authorList>
    </citation>
    <scope>NUCLEOTIDE SEQUENCE [LARGE SCALE GENOMIC DNA]</scope>
    <source>
        <strain evidence="2 3">XBU10</strain>
    </source>
</reference>
<sequence>MGNEQGSAGNVIAAICSFFIPGLGQLVQGRMMSAILWFVAACIAGAVTWILTLSLFPFGWFVVSVFACINAALFRRPAEGVVGAR</sequence>
<keyword evidence="1" id="KW-0472">Membrane</keyword>
<comment type="caution">
    <text evidence="2">The sequence shown here is derived from an EMBL/GenBank/DDBJ whole genome shotgun (WGS) entry which is preliminary data.</text>
</comment>
<dbReference type="EMBL" id="VTFT01000001">
    <property type="protein sequence ID" value="TYT25313.1"/>
    <property type="molecule type" value="Genomic_DNA"/>
</dbReference>
<evidence type="ECO:0000313" key="2">
    <source>
        <dbReference type="EMBL" id="TYT25313.1"/>
    </source>
</evidence>
<keyword evidence="3" id="KW-1185">Reference proteome</keyword>
<gene>
    <name evidence="2" type="ORF">FZO89_02970</name>
</gene>
<dbReference type="OrthoDB" id="964739at2"/>